<dbReference type="Proteomes" id="UP000828390">
    <property type="component" value="Unassembled WGS sequence"/>
</dbReference>
<comment type="caution">
    <text evidence="1">The sequence shown here is derived from an EMBL/GenBank/DDBJ whole genome shotgun (WGS) entry which is preliminary data.</text>
</comment>
<reference evidence="1" key="1">
    <citation type="journal article" date="2019" name="bioRxiv">
        <title>The Genome of the Zebra Mussel, Dreissena polymorpha: A Resource for Invasive Species Research.</title>
        <authorList>
            <person name="McCartney M.A."/>
            <person name="Auch B."/>
            <person name="Kono T."/>
            <person name="Mallez S."/>
            <person name="Zhang Y."/>
            <person name="Obille A."/>
            <person name="Becker A."/>
            <person name="Abrahante J.E."/>
            <person name="Garbe J."/>
            <person name="Badalamenti J.P."/>
            <person name="Herman A."/>
            <person name="Mangelson H."/>
            <person name="Liachko I."/>
            <person name="Sullivan S."/>
            <person name="Sone E.D."/>
            <person name="Koren S."/>
            <person name="Silverstein K.A.T."/>
            <person name="Beckman K.B."/>
            <person name="Gohl D.M."/>
        </authorList>
    </citation>
    <scope>NUCLEOTIDE SEQUENCE</scope>
    <source>
        <strain evidence="1">Duluth1</strain>
        <tissue evidence="1">Whole animal</tissue>
    </source>
</reference>
<sequence>MSKSTPRQELCPIWKQEIEISKNNWSAIEQKGVKGKNEASVNPKDDLIIEDGTKVHTNDVNSTHMIKTLTVMLKSKVVVLYKRVPQVKVFERHKGCILCGCKVKMDTGHLS</sequence>
<organism evidence="1 2">
    <name type="scientific">Dreissena polymorpha</name>
    <name type="common">Zebra mussel</name>
    <name type="synonym">Mytilus polymorpha</name>
    <dbReference type="NCBI Taxonomy" id="45954"/>
    <lineage>
        <taxon>Eukaryota</taxon>
        <taxon>Metazoa</taxon>
        <taxon>Spiralia</taxon>
        <taxon>Lophotrochozoa</taxon>
        <taxon>Mollusca</taxon>
        <taxon>Bivalvia</taxon>
        <taxon>Autobranchia</taxon>
        <taxon>Heteroconchia</taxon>
        <taxon>Euheterodonta</taxon>
        <taxon>Imparidentia</taxon>
        <taxon>Neoheterodontei</taxon>
        <taxon>Myida</taxon>
        <taxon>Dreissenoidea</taxon>
        <taxon>Dreissenidae</taxon>
        <taxon>Dreissena</taxon>
    </lineage>
</organism>
<gene>
    <name evidence="1" type="ORF">DPMN_016768</name>
</gene>
<name>A0A9D4NDZ9_DREPO</name>
<dbReference type="AlphaFoldDB" id="A0A9D4NDZ9"/>
<accession>A0A9D4NDZ9</accession>
<keyword evidence="2" id="KW-1185">Reference proteome</keyword>
<evidence type="ECO:0000313" key="1">
    <source>
        <dbReference type="EMBL" id="KAH3892645.1"/>
    </source>
</evidence>
<evidence type="ECO:0000313" key="2">
    <source>
        <dbReference type="Proteomes" id="UP000828390"/>
    </source>
</evidence>
<protein>
    <submittedName>
        <fullName evidence="1">Uncharacterized protein</fullName>
    </submittedName>
</protein>
<proteinExistence type="predicted"/>
<reference evidence="1" key="2">
    <citation type="submission" date="2020-11" db="EMBL/GenBank/DDBJ databases">
        <authorList>
            <person name="McCartney M.A."/>
            <person name="Auch B."/>
            <person name="Kono T."/>
            <person name="Mallez S."/>
            <person name="Becker A."/>
            <person name="Gohl D.M."/>
            <person name="Silverstein K.A.T."/>
            <person name="Koren S."/>
            <person name="Bechman K.B."/>
            <person name="Herman A."/>
            <person name="Abrahante J.E."/>
            <person name="Garbe J."/>
        </authorList>
    </citation>
    <scope>NUCLEOTIDE SEQUENCE</scope>
    <source>
        <strain evidence="1">Duluth1</strain>
        <tissue evidence="1">Whole animal</tissue>
    </source>
</reference>
<dbReference type="EMBL" id="JAIWYP010000001">
    <property type="protein sequence ID" value="KAH3892645.1"/>
    <property type="molecule type" value="Genomic_DNA"/>
</dbReference>